<feature type="compositionally biased region" description="Acidic residues" evidence="1">
    <location>
        <begin position="90"/>
        <end position="103"/>
    </location>
</feature>
<feature type="chain" id="PRO_5007438942" description="CARDB domain-containing protein" evidence="2">
    <location>
        <begin position="25"/>
        <end position="264"/>
    </location>
</feature>
<proteinExistence type="predicted"/>
<dbReference type="InterPro" id="IPR011635">
    <property type="entry name" value="CARDB"/>
</dbReference>
<dbReference type="Gene3D" id="2.60.40.10">
    <property type="entry name" value="Immunoglobulins"/>
    <property type="match status" value="1"/>
</dbReference>
<evidence type="ECO:0000256" key="2">
    <source>
        <dbReference type="SAM" id="SignalP"/>
    </source>
</evidence>
<keyword evidence="2" id="KW-0732">Signal</keyword>
<gene>
    <name evidence="5" type="ORF">BC008_04740</name>
    <name evidence="4" type="ORF">BC008_07200</name>
</gene>
<feature type="signal peptide" evidence="2">
    <location>
        <begin position="1"/>
        <end position="24"/>
    </location>
</feature>
<accession>A0A0V7ZYE6</accession>
<feature type="domain" description="CARDB" evidence="3">
    <location>
        <begin position="156"/>
        <end position="260"/>
    </location>
</feature>
<dbReference type="EMBL" id="LMTZ01000170">
    <property type="protein sequence ID" value="KST61824.1"/>
    <property type="molecule type" value="Genomic_DNA"/>
</dbReference>
<dbReference type="AlphaFoldDB" id="A0A0V7ZYE6"/>
<dbReference type="Pfam" id="PF07705">
    <property type="entry name" value="CARDB"/>
    <property type="match status" value="1"/>
</dbReference>
<keyword evidence="6" id="KW-1185">Reference proteome</keyword>
<sequence>MNFQKIIAAPIALGLIIGNFPLLAADTKNVNISASNTFSQVVEAPESKENPASKQPQDEESSTENQTSEQTQTEESSTKNQTSEQTQTEETSDNETTVEEPAEEIEKSQPSEKCLNGGEHINIGGIISISNCHKLKNSDSFTQPNRKPIRRRRKKPDLVIRKVRFSKARAKVIRVLVSNIGNAPAKSNILKLTIRSIKGKNVRRTIKVIAPRLKKKQSKWIVIRAKKLLPKKVKIQNTKFRLFIDAGKVIREKNEKNNIYWHKH</sequence>
<dbReference type="InterPro" id="IPR013783">
    <property type="entry name" value="Ig-like_fold"/>
</dbReference>
<organism evidence="5 6">
    <name type="scientific">Mastigocoleus testarum BC008</name>
    <dbReference type="NCBI Taxonomy" id="371196"/>
    <lineage>
        <taxon>Bacteria</taxon>
        <taxon>Bacillati</taxon>
        <taxon>Cyanobacteriota</taxon>
        <taxon>Cyanophyceae</taxon>
        <taxon>Nostocales</taxon>
        <taxon>Hapalosiphonaceae</taxon>
        <taxon>Mastigocoleus</taxon>
    </lineage>
</organism>
<protein>
    <recommendedName>
        <fullName evidence="3">CARDB domain-containing protein</fullName>
    </recommendedName>
</protein>
<dbReference type="Proteomes" id="UP000053372">
    <property type="component" value="Unassembled WGS sequence"/>
</dbReference>
<evidence type="ECO:0000313" key="4">
    <source>
        <dbReference type="EMBL" id="KST61824.1"/>
    </source>
</evidence>
<evidence type="ECO:0000259" key="3">
    <source>
        <dbReference type="Pfam" id="PF07705"/>
    </source>
</evidence>
<reference evidence="5 6" key="1">
    <citation type="journal article" date="2015" name="Genome Announc.">
        <title>Draft Genome of the Euendolithic (true boring) Cyanobacterium Mastigocoleus testarum strain BC008.</title>
        <authorList>
            <person name="Guida B.S."/>
            <person name="Garcia-Pichel F."/>
        </authorList>
    </citation>
    <scope>NUCLEOTIDE SEQUENCE [LARGE SCALE GENOMIC DNA]</scope>
    <source>
        <strain evidence="5 6">BC008</strain>
    </source>
</reference>
<feature type="region of interest" description="Disordered" evidence="1">
    <location>
        <begin position="41"/>
        <end position="116"/>
    </location>
</feature>
<evidence type="ECO:0000313" key="6">
    <source>
        <dbReference type="Proteomes" id="UP000053372"/>
    </source>
</evidence>
<comment type="caution">
    <text evidence="5">The sequence shown here is derived from an EMBL/GenBank/DDBJ whole genome shotgun (WGS) entry which is preliminary data.</text>
</comment>
<dbReference type="EMBL" id="LMTZ01000018">
    <property type="protein sequence ID" value="KST69613.1"/>
    <property type="molecule type" value="Genomic_DNA"/>
</dbReference>
<feature type="compositionally biased region" description="Low complexity" evidence="1">
    <location>
        <begin position="63"/>
        <end position="89"/>
    </location>
</feature>
<evidence type="ECO:0000313" key="5">
    <source>
        <dbReference type="EMBL" id="KST69613.1"/>
    </source>
</evidence>
<evidence type="ECO:0000256" key="1">
    <source>
        <dbReference type="SAM" id="MobiDB-lite"/>
    </source>
</evidence>
<name>A0A0V7ZYE6_9CYAN</name>
<dbReference type="RefSeq" id="WP_058183240.1">
    <property type="nucleotide sequence ID" value="NZ_LMTZ01000018.1"/>
</dbReference>